<protein>
    <submittedName>
        <fullName evidence="2">Uncharacterized protein</fullName>
    </submittedName>
</protein>
<evidence type="ECO:0000313" key="3">
    <source>
        <dbReference type="Proteomes" id="UP000069902"/>
    </source>
</evidence>
<dbReference type="AlphaFoldDB" id="A0A0U5JDK9"/>
<dbReference type="RefSeq" id="WP_059059891.1">
    <property type="nucleotide sequence ID" value="NZ_LN879502.1"/>
</dbReference>
<proteinExistence type="predicted"/>
<dbReference type="InParanoid" id="A0A0U5JDK9"/>
<dbReference type="Proteomes" id="UP000069902">
    <property type="component" value="Chromosome cPNK"/>
</dbReference>
<keyword evidence="1" id="KW-0812">Transmembrane</keyword>
<organism evidence="2 3">
    <name type="scientific">Candidatus Protochlamydia naegleriophila</name>
    <dbReference type="NCBI Taxonomy" id="389348"/>
    <lineage>
        <taxon>Bacteria</taxon>
        <taxon>Pseudomonadati</taxon>
        <taxon>Chlamydiota</taxon>
        <taxon>Chlamydiia</taxon>
        <taxon>Parachlamydiales</taxon>
        <taxon>Parachlamydiaceae</taxon>
        <taxon>Candidatus Protochlamydia</taxon>
    </lineage>
</organism>
<dbReference type="PATRIC" id="fig|389348.3.peg.364"/>
<keyword evidence="3" id="KW-1185">Reference proteome</keyword>
<keyword evidence="1" id="KW-1133">Transmembrane helix</keyword>
<dbReference type="EMBL" id="LN879502">
    <property type="protein sequence ID" value="CUI15957.1"/>
    <property type="molecule type" value="Genomic_DNA"/>
</dbReference>
<reference evidence="3" key="1">
    <citation type="submission" date="2015-09" db="EMBL/GenBank/DDBJ databases">
        <authorList>
            <person name="Bertelli C."/>
        </authorList>
    </citation>
    <scope>NUCLEOTIDE SEQUENCE [LARGE SCALE GENOMIC DNA]</scope>
    <source>
        <strain evidence="3">KNic</strain>
    </source>
</reference>
<evidence type="ECO:0000313" key="2">
    <source>
        <dbReference type="EMBL" id="CUI15957.1"/>
    </source>
</evidence>
<gene>
    <name evidence="2" type="ORF">PNK_0320</name>
</gene>
<sequence>MVTPANSTAYPYENPHDRFPFENKDSSLRLMAGDLPGKTEDHSVSNQGEAFARKDLSEIFETIKKYAFEFFANIGPFVCLAVGFIASGTFKLFGSLIKLQIDQVNIATQQIQQPQIQPQAEIRTVHHHHEHHVYHHYPQQHDFQQRRRSFSIPTCDRMTFERWNSARSEEIIF</sequence>
<dbReference type="KEGG" id="pnl:PNK_0320"/>
<keyword evidence="1" id="KW-0472">Membrane</keyword>
<name>A0A0U5JDK9_9BACT</name>
<accession>A0A0U5JDK9</accession>
<evidence type="ECO:0000256" key="1">
    <source>
        <dbReference type="SAM" id="Phobius"/>
    </source>
</evidence>
<feature type="transmembrane region" description="Helical" evidence="1">
    <location>
        <begin position="70"/>
        <end position="93"/>
    </location>
</feature>